<dbReference type="PANTHER" id="PTHR34387">
    <property type="entry name" value="SLR1258 PROTEIN"/>
    <property type="match status" value="1"/>
</dbReference>
<organism evidence="1 4">
    <name type="scientific">Methanothrix harundinacea</name>
    <dbReference type="NCBI Taxonomy" id="301375"/>
    <lineage>
        <taxon>Archaea</taxon>
        <taxon>Methanobacteriati</taxon>
        <taxon>Methanobacteriota</taxon>
        <taxon>Stenosarchaea group</taxon>
        <taxon>Methanomicrobia</taxon>
        <taxon>Methanotrichales</taxon>
        <taxon>Methanotrichaceae</taxon>
        <taxon>Methanothrix</taxon>
    </lineage>
</organism>
<dbReference type="PATRIC" id="fig|301375.6.peg.231"/>
<evidence type="ECO:0000313" key="2">
    <source>
        <dbReference type="EMBL" id="KUK96183.1"/>
    </source>
</evidence>
<proteinExistence type="predicted"/>
<dbReference type="Gene3D" id="3.30.70.2970">
    <property type="entry name" value="Protein of unknown function (DUF541), domain 2"/>
    <property type="match status" value="1"/>
</dbReference>
<dbReference type="Pfam" id="PF04402">
    <property type="entry name" value="SIMPL"/>
    <property type="match status" value="1"/>
</dbReference>
<dbReference type="Gene3D" id="3.30.110.170">
    <property type="entry name" value="Protein of unknown function (DUF541), domain 1"/>
    <property type="match status" value="1"/>
</dbReference>
<dbReference type="InterPro" id="IPR052022">
    <property type="entry name" value="26kDa_periplasmic_antigen"/>
</dbReference>
<dbReference type="Proteomes" id="UP000057043">
    <property type="component" value="Unassembled WGS sequence"/>
</dbReference>
<evidence type="ECO:0000313" key="4">
    <source>
        <dbReference type="Proteomes" id="UP000057043"/>
    </source>
</evidence>
<gene>
    <name evidence="1" type="ORF">XD72_1658</name>
    <name evidence="2" type="ORF">XE07_1295</name>
</gene>
<dbReference type="GO" id="GO:0006974">
    <property type="term" value="P:DNA damage response"/>
    <property type="evidence" value="ECO:0007669"/>
    <property type="project" value="TreeGrafter"/>
</dbReference>
<accession>A0A101FT82</accession>
<dbReference type="Proteomes" id="UP000053961">
    <property type="component" value="Unassembled WGS sequence"/>
</dbReference>
<evidence type="ECO:0008006" key="5">
    <source>
        <dbReference type="Google" id="ProtNLM"/>
    </source>
</evidence>
<dbReference type="EMBL" id="LGFT01000039">
    <property type="protein sequence ID" value="KUK43971.1"/>
    <property type="molecule type" value="Genomic_DNA"/>
</dbReference>
<reference evidence="3 4" key="2">
    <citation type="journal article" date="2015" name="MBio">
        <title>Genome-Resolved Metagenomic Analysis Reveals Roles for Candidate Phyla and Other Microbial Community Members in Biogeochemical Transformations in Oil Reservoirs.</title>
        <authorList>
            <person name="Hu P."/>
            <person name="Tom L."/>
            <person name="Singh A."/>
            <person name="Thomas B.C."/>
            <person name="Baker B.J."/>
            <person name="Piceno Y.M."/>
            <person name="Andersen G.L."/>
            <person name="Banfield J.F."/>
        </authorList>
    </citation>
    <scope>NUCLEOTIDE SEQUENCE [LARGE SCALE GENOMIC DNA]</scope>
    <source>
        <strain evidence="1">57_489</strain>
    </source>
</reference>
<protein>
    <recommendedName>
        <fullName evidence="5">Outer membrane protein</fullName>
    </recommendedName>
</protein>
<dbReference type="EMBL" id="LGHB01000018">
    <property type="protein sequence ID" value="KUK96183.1"/>
    <property type="molecule type" value="Genomic_DNA"/>
</dbReference>
<comment type="caution">
    <text evidence="1">The sequence shown here is derived from an EMBL/GenBank/DDBJ whole genome shotgun (WGS) entry which is preliminary data.</text>
</comment>
<dbReference type="AlphaFoldDB" id="A0A101FT82"/>
<dbReference type="InterPro" id="IPR007497">
    <property type="entry name" value="SIMPL/DUF541"/>
</dbReference>
<sequence>MKTMAILLSLTILTLSAAAEGASTLTVVGEGEVAVPADTVYVTISVTTHDDNLTLASSENEASLDRTVEALVGVGVKREDVPSGRGISVQSITTRSRVCNNSTCVIVTDNASLVTSQVTIRFDAEDGALINRSIETARAEGAEAVISGYALEDASEAVAEARQRAIEDAEDDAEDLASAAGLHLGKRLEIFEPSRPAVRQQPAGFDPLDLDTMDIFDFWEAMMGSLKAETSPEPGMLEVRSQVVVTYEVSS</sequence>
<dbReference type="PANTHER" id="PTHR34387:SF1">
    <property type="entry name" value="PERIPLASMIC IMMUNOGENIC PROTEIN"/>
    <property type="match status" value="1"/>
</dbReference>
<name>A0A101FT82_9EURY</name>
<reference evidence="2" key="1">
    <citation type="journal article" date="2015" name="MBio">
        <title>Genome-resolved metagenomic analysis reveals roles for candidate phyla and other microbial community members in biogeochemical transformations in oil reservoirs.</title>
        <authorList>
            <person name="Hu P."/>
            <person name="Tom L."/>
            <person name="Singh A."/>
            <person name="Thomas B.C."/>
            <person name="Baker B.J."/>
            <person name="Piceno Y.M."/>
            <person name="Andersen G.L."/>
            <person name="Banfield J.F."/>
        </authorList>
    </citation>
    <scope>NUCLEOTIDE SEQUENCE [LARGE SCALE GENOMIC DNA]</scope>
    <source>
        <strain evidence="2">56_747</strain>
    </source>
</reference>
<evidence type="ECO:0000313" key="3">
    <source>
        <dbReference type="Proteomes" id="UP000053961"/>
    </source>
</evidence>
<evidence type="ECO:0000313" key="1">
    <source>
        <dbReference type="EMBL" id="KUK43971.1"/>
    </source>
</evidence>